<feature type="transmembrane region" description="Helical" evidence="7">
    <location>
        <begin position="209"/>
        <end position="234"/>
    </location>
</feature>
<keyword evidence="2 7" id="KW-0813">Transport</keyword>
<name>W0JWI5_9EURY</name>
<sequence>MTESTTDERNVIERTAHRALHDPDTVYRWLTYIGAAFFILASLFPFYWLFVLALTPNRAISDMGIVPKGFNVGAFVEVFDIIPFHLYMLNSIIIATLSTILVLLIGSIAGYVFGRYEFPGRTPLLLGILVISYFPPVAFLIPLFRLFTGNVTLIGLSSPELYNTPWGIVMPLSAITLPLIIFLLTTFYRQIPDGLEDAARIEGSTRIGALGRIIVPLSAPGVATAGILTFIIVYNEFFFSYLMVNGTARNWSPVLHGILSFQGSQQVAYNLMAAASIIGVIPMAILVMIAQERIVSGLTQGALKE</sequence>
<dbReference type="GeneID" id="25146822"/>
<dbReference type="eggNOG" id="arCOG00159">
    <property type="taxonomic scope" value="Archaea"/>
</dbReference>
<dbReference type="AlphaFoldDB" id="W0JWI5"/>
<feature type="transmembrane region" description="Helical" evidence="7">
    <location>
        <begin position="92"/>
        <end position="113"/>
    </location>
</feature>
<dbReference type="InterPro" id="IPR035906">
    <property type="entry name" value="MetI-like_sf"/>
</dbReference>
<dbReference type="PANTHER" id="PTHR32243:SF18">
    <property type="entry name" value="INNER MEMBRANE ABC TRANSPORTER PERMEASE PROTEIN YCJP"/>
    <property type="match status" value="1"/>
</dbReference>
<keyword evidence="9" id="KW-0614">Plasmid</keyword>
<dbReference type="EMBL" id="CP007056">
    <property type="protein sequence ID" value="AHG01413.1"/>
    <property type="molecule type" value="Genomic_DNA"/>
</dbReference>
<feature type="transmembrane region" description="Helical" evidence="7">
    <location>
        <begin position="65"/>
        <end position="86"/>
    </location>
</feature>
<protein>
    <submittedName>
        <fullName evidence="9">Sugar ABC transporter permease</fullName>
    </submittedName>
</protein>
<dbReference type="RefSeq" id="WP_049954324.1">
    <property type="nucleotide sequence ID" value="NZ_CP007056.1"/>
</dbReference>
<evidence type="ECO:0000313" key="10">
    <source>
        <dbReference type="Proteomes" id="UP000019024"/>
    </source>
</evidence>
<evidence type="ECO:0000256" key="3">
    <source>
        <dbReference type="ARBA" id="ARBA00022475"/>
    </source>
</evidence>
<keyword evidence="6 7" id="KW-0472">Membrane</keyword>
<reference evidence="9 10" key="1">
    <citation type="submission" date="2014-01" db="EMBL/GenBank/DDBJ databases">
        <authorList>
            <consortium name="DOE Joint Genome Institute"/>
            <person name="Anderson I."/>
            <person name="Huntemann M."/>
            <person name="Han J."/>
            <person name="Chen A."/>
            <person name="Kyrpides N."/>
            <person name="Mavromatis K."/>
            <person name="Markowitz V."/>
            <person name="Palaniappan K."/>
            <person name="Ivanova N."/>
            <person name="Schaumberg A."/>
            <person name="Pati A."/>
            <person name="Liolios K."/>
            <person name="Nordberg H.P."/>
            <person name="Cantor M.N."/>
            <person name="Hua S.X."/>
            <person name="Woyke T."/>
        </authorList>
    </citation>
    <scope>NUCLEOTIDE SEQUENCE [LARGE SCALE GENOMIC DNA]</scope>
    <source>
        <strain evidence="9 10">XH-48</strain>
        <plasmid evidence="10">1</plasmid>
    </source>
</reference>
<evidence type="ECO:0000259" key="8">
    <source>
        <dbReference type="PROSITE" id="PS50928"/>
    </source>
</evidence>
<dbReference type="SUPFAM" id="SSF161098">
    <property type="entry name" value="MetI-like"/>
    <property type="match status" value="1"/>
</dbReference>
<dbReference type="Gene3D" id="1.10.3720.10">
    <property type="entry name" value="MetI-like"/>
    <property type="match status" value="1"/>
</dbReference>
<evidence type="ECO:0000256" key="7">
    <source>
        <dbReference type="RuleBase" id="RU363032"/>
    </source>
</evidence>
<evidence type="ECO:0000256" key="1">
    <source>
        <dbReference type="ARBA" id="ARBA00004651"/>
    </source>
</evidence>
<feature type="transmembrane region" description="Helical" evidence="7">
    <location>
        <begin position="29"/>
        <end position="53"/>
    </location>
</feature>
<evidence type="ECO:0000256" key="4">
    <source>
        <dbReference type="ARBA" id="ARBA00022692"/>
    </source>
</evidence>
<accession>W0JWI5</accession>
<geneLocation type="plasmid" evidence="9">
    <name>unnamed</name>
</geneLocation>
<dbReference type="InterPro" id="IPR000515">
    <property type="entry name" value="MetI-like"/>
</dbReference>
<dbReference type="GO" id="GO:0055085">
    <property type="term" value="P:transmembrane transport"/>
    <property type="evidence" value="ECO:0007669"/>
    <property type="project" value="InterPro"/>
</dbReference>
<keyword evidence="4 7" id="KW-0812">Transmembrane</keyword>
<evidence type="ECO:0000256" key="2">
    <source>
        <dbReference type="ARBA" id="ARBA00022448"/>
    </source>
</evidence>
<dbReference type="PATRIC" id="fig|797299.3.peg.3159"/>
<feature type="transmembrane region" description="Helical" evidence="7">
    <location>
        <begin position="125"/>
        <end position="148"/>
    </location>
</feature>
<dbReference type="PANTHER" id="PTHR32243">
    <property type="entry name" value="MALTOSE TRANSPORT SYSTEM PERMEASE-RELATED"/>
    <property type="match status" value="1"/>
</dbReference>
<comment type="similarity">
    <text evidence="7">Belongs to the binding-protein-dependent transport system permease family.</text>
</comment>
<feature type="transmembrane region" description="Helical" evidence="7">
    <location>
        <begin position="267"/>
        <end position="290"/>
    </location>
</feature>
<dbReference type="HOGENOM" id="CLU_016047_1_2_2"/>
<dbReference type="KEGG" id="hlr:HALLA_03230"/>
<keyword evidence="5 7" id="KW-1133">Transmembrane helix</keyword>
<evidence type="ECO:0000256" key="5">
    <source>
        <dbReference type="ARBA" id="ARBA00022989"/>
    </source>
</evidence>
<feature type="domain" description="ABC transmembrane type-1" evidence="8">
    <location>
        <begin position="88"/>
        <end position="290"/>
    </location>
</feature>
<dbReference type="Proteomes" id="UP000019024">
    <property type="component" value="Plasmid unnamed"/>
</dbReference>
<keyword evidence="10" id="KW-1185">Reference proteome</keyword>
<dbReference type="OrthoDB" id="57451at2157"/>
<keyword evidence="3" id="KW-1003">Cell membrane</keyword>
<dbReference type="PROSITE" id="PS50928">
    <property type="entry name" value="ABC_TM1"/>
    <property type="match status" value="1"/>
</dbReference>
<evidence type="ECO:0000256" key="6">
    <source>
        <dbReference type="ARBA" id="ARBA00023136"/>
    </source>
</evidence>
<feature type="transmembrane region" description="Helical" evidence="7">
    <location>
        <begin position="168"/>
        <end position="188"/>
    </location>
</feature>
<dbReference type="Pfam" id="PF00528">
    <property type="entry name" value="BPD_transp_1"/>
    <property type="match status" value="1"/>
</dbReference>
<dbReference type="GO" id="GO:0005886">
    <property type="term" value="C:plasma membrane"/>
    <property type="evidence" value="ECO:0007669"/>
    <property type="project" value="UniProtKB-SubCell"/>
</dbReference>
<dbReference type="CDD" id="cd06261">
    <property type="entry name" value="TM_PBP2"/>
    <property type="match status" value="1"/>
</dbReference>
<organism evidence="9 10">
    <name type="scientific">Halostagnicola larsenii XH-48</name>
    <dbReference type="NCBI Taxonomy" id="797299"/>
    <lineage>
        <taxon>Archaea</taxon>
        <taxon>Methanobacteriati</taxon>
        <taxon>Methanobacteriota</taxon>
        <taxon>Stenosarchaea group</taxon>
        <taxon>Halobacteria</taxon>
        <taxon>Halobacteriales</taxon>
        <taxon>Natrialbaceae</taxon>
        <taxon>Halostagnicola</taxon>
    </lineage>
</organism>
<dbReference type="InterPro" id="IPR050901">
    <property type="entry name" value="BP-dep_ABC_trans_perm"/>
</dbReference>
<evidence type="ECO:0000313" key="9">
    <source>
        <dbReference type="EMBL" id="AHG01413.1"/>
    </source>
</evidence>
<proteinExistence type="inferred from homology"/>
<gene>
    <name evidence="9" type="ORF">HALLA_03230</name>
</gene>
<comment type="subcellular location">
    <subcellularLocation>
        <location evidence="1 7">Cell membrane</location>
        <topology evidence="1 7">Multi-pass membrane protein</topology>
    </subcellularLocation>
</comment>